<dbReference type="InterPro" id="IPR058625">
    <property type="entry name" value="MdtA-like_BSH"/>
</dbReference>
<name>A0AAE3QQV6_9BACT</name>
<dbReference type="Gene3D" id="2.40.420.20">
    <property type="match status" value="1"/>
</dbReference>
<dbReference type="Gene3D" id="2.40.30.170">
    <property type="match status" value="1"/>
</dbReference>
<keyword evidence="3" id="KW-0812">Transmembrane</keyword>
<dbReference type="Proteomes" id="UP001241110">
    <property type="component" value="Unassembled WGS sequence"/>
</dbReference>
<dbReference type="Gene3D" id="1.10.287.470">
    <property type="entry name" value="Helix hairpin bin"/>
    <property type="match status" value="1"/>
</dbReference>
<proteinExistence type="inferred from homology"/>
<feature type="coiled-coil region" evidence="2">
    <location>
        <begin position="97"/>
        <end position="127"/>
    </location>
</feature>
<evidence type="ECO:0000313" key="6">
    <source>
        <dbReference type="Proteomes" id="UP001241110"/>
    </source>
</evidence>
<gene>
    <name evidence="5" type="ORF">QNI16_15145</name>
</gene>
<dbReference type="InterPro" id="IPR006143">
    <property type="entry name" value="RND_pump_MFP"/>
</dbReference>
<feature type="domain" description="Multidrug resistance protein MdtA-like barrel-sandwich hybrid" evidence="4">
    <location>
        <begin position="60"/>
        <end position="197"/>
    </location>
</feature>
<dbReference type="Pfam" id="PF25917">
    <property type="entry name" value="BSH_RND"/>
    <property type="match status" value="1"/>
</dbReference>
<sequence length="364" mass="40366">MKRIIYSILGLIVVGGSVWLGIYFYNKSKTTPTVYKTEKPFVTSITKKTIATGSIVPLKEVNIKPQVSGIVEELFVEAGQTVKSGQPIAKIKIVPNLANINQAENTLEQAKIQLNEAKKEFDRFQQLYDQKVVAEQEYRRYLSDYNLKKQAVDAAENQLHILKSGSSLRKSEISNIIYSTISGMLLDVPVKVGTSVIERNNFNEGTTIATVADMKSLIFEGEVDEAEVAKLKEGMELAMTIGAIEDKKYQANLYYISPKGVTKEGAIKFQIKARVVLPENEFIRAGYSANADIVLDKKDQVLAIKESLLQFKKDSVFVEVETAPQKFEKRIVKTGISDGINIEVVSGVKKEDKIKVSETAASNG</sequence>
<dbReference type="SUPFAM" id="SSF111369">
    <property type="entry name" value="HlyD-like secretion proteins"/>
    <property type="match status" value="1"/>
</dbReference>
<keyword evidence="2" id="KW-0175">Coiled coil</keyword>
<evidence type="ECO:0000259" key="4">
    <source>
        <dbReference type="Pfam" id="PF25917"/>
    </source>
</evidence>
<dbReference type="NCBIfam" id="TIGR01730">
    <property type="entry name" value="RND_mfp"/>
    <property type="match status" value="1"/>
</dbReference>
<organism evidence="5 6">
    <name type="scientific">Xanthocytophaga flava</name>
    <dbReference type="NCBI Taxonomy" id="3048013"/>
    <lineage>
        <taxon>Bacteria</taxon>
        <taxon>Pseudomonadati</taxon>
        <taxon>Bacteroidota</taxon>
        <taxon>Cytophagia</taxon>
        <taxon>Cytophagales</taxon>
        <taxon>Rhodocytophagaceae</taxon>
        <taxon>Xanthocytophaga</taxon>
    </lineage>
</organism>
<comment type="caution">
    <text evidence="5">The sequence shown here is derived from an EMBL/GenBank/DDBJ whole genome shotgun (WGS) entry which is preliminary data.</text>
</comment>
<comment type="similarity">
    <text evidence="1">Belongs to the membrane fusion protein (MFP) (TC 8.A.1) family.</text>
</comment>
<dbReference type="GO" id="GO:0015562">
    <property type="term" value="F:efflux transmembrane transporter activity"/>
    <property type="evidence" value="ECO:0007669"/>
    <property type="project" value="TreeGrafter"/>
</dbReference>
<dbReference type="Gene3D" id="2.40.50.100">
    <property type="match status" value="1"/>
</dbReference>
<evidence type="ECO:0000313" key="5">
    <source>
        <dbReference type="EMBL" id="MDJ1481835.1"/>
    </source>
</evidence>
<protein>
    <submittedName>
        <fullName evidence="5">Efflux RND transporter periplasmic adaptor subunit</fullName>
    </submittedName>
</protein>
<dbReference type="EMBL" id="JASJOS010000006">
    <property type="protein sequence ID" value="MDJ1481835.1"/>
    <property type="molecule type" value="Genomic_DNA"/>
</dbReference>
<feature type="transmembrane region" description="Helical" evidence="3">
    <location>
        <begin position="5"/>
        <end position="25"/>
    </location>
</feature>
<accession>A0AAE3QQV6</accession>
<evidence type="ECO:0000256" key="3">
    <source>
        <dbReference type="SAM" id="Phobius"/>
    </source>
</evidence>
<keyword evidence="3" id="KW-1133">Transmembrane helix</keyword>
<keyword evidence="3" id="KW-0472">Membrane</keyword>
<evidence type="ECO:0000256" key="2">
    <source>
        <dbReference type="SAM" id="Coils"/>
    </source>
</evidence>
<dbReference type="GO" id="GO:1990281">
    <property type="term" value="C:efflux pump complex"/>
    <property type="evidence" value="ECO:0007669"/>
    <property type="project" value="TreeGrafter"/>
</dbReference>
<dbReference type="PANTHER" id="PTHR30469">
    <property type="entry name" value="MULTIDRUG RESISTANCE PROTEIN MDTA"/>
    <property type="match status" value="1"/>
</dbReference>
<dbReference type="RefSeq" id="WP_313980159.1">
    <property type="nucleotide sequence ID" value="NZ_JASJOS010000006.1"/>
</dbReference>
<reference evidence="5" key="1">
    <citation type="submission" date="2023-05" db="EMBL/GenBank/DDBJ databases">
        <authorList>
            <person name="Zhang X."/>
        </authorList>
    </citation>
    <scope>NUCLEOTIDE SEQUENCE</scope>
    <source>
        <strain evidence="5">YF14B1</strain>
    </source>
</reference>
<dbReference type="PANTHER" id="PTHR30469:SF33">
    <property type="entry name" value="SLR1207 PROTEIN"/>
    <property type="match status" value="1"/>
</dbReference>
<dbReference type="AlphaFoldDB" id="A0AAE3QQV6"/>
<evidence type="ECO:0000256" key="1">
    <source>
        <dbReference type="ARBA" id="ARBA00009477"/>
    </source>
</evidence>